<dbReference type="PANTHER" id="PTHR21569:SF1">
    <property type="entry name" value="SMALL RIBOSOMAL SUBUNIT PROTEIN US9M"/>
    <property type="match status" value="1"/>
</dbReference>
<protein>
    <recommendedName>
        <fullName evidence="4">Small ribosomal subunit protein uS9m</fullName>
    </recommendedName>
    <alternativeName>
        <fullName evidence="5">37S ribosomal protein S9, mitochondrial</fullName>
    </alternativeName>
</protein>
<dbReference type="FunFam" id="3.30.230.10:FF:000001">
    <property type="entry name" value="30S ribosomal protein S9"/>
    <property type="match status" value="1"/>
</dbReference>
<evidence type="ECO:0000256" key="6">
    <source>
        <dbReference type="RuleBase" id="RU003815"/>
    </source>
</evidence>
<dbReference type="Gene3D" id="3.30.230.10">
    <property type="match status" value="1"/>
</dbReference>
<dbReference type="STRING" id="41067.A0A2I2EYX4"/>
<proteinExistence type="inferred from homology"/>
<dbReference type="AlphaFoldDB" id="A0A2I2EYX4"/>
<sequence length="313" mass="34579">MAWQSPNCVLQAMQSVRRSAAPWRSSLLQPSKTPTCPITRNAVPSLSQQQRTYATEVQAAPEIDFSAFHALPARIVPRSRSYFSGSPKFIDNILGLERLLAQNSALPTVPANEAPRKAWLKLAQFRDYVGEPVATKKYKNMLKLLQRLNRIDPAVIPAEVTAMLTEFLRPGNPYSFQPAPPTVDEMGRARGRGKRKESSAVATVVEGEGEVMVNGKTLAEAFPRIHDRESASWALRSSSRLDKYNVWATVRGGGTTGQAEAVALAVGRALMVHEPGLKPILRKAGVITVDARRVERKKPGHLKARKMPTWVKR</sequence>
<keyword evidence="9" id="KW-1185">Reference proteome</keyword>
<keyword evidence="3 6" id="KW-0687">Ribonucleoprotein</keyword>
<evidence type="ECO:0000256" key="7">
    <source>
        <dbReference type="SAM" id="MobiDB-lite"/>
    </source>
</evidence>
<dbReference type="GO" id="GO:0003735">
    <property type="term" value="F:structural constituent of ribosome"/>
    <property type="evidence" value="ECO:0007669"/>
    <property type="project" value="InterPro"/>
</dbReference>
<evidence type="ECO:0000256" key="3">
    <source>
        <dbReference type="ARBA" id="ARBA00023274"/>
    </source>
</evidence>
<evidence type="ECO:0000313" key="8">
    <source>
        <dbReference type="EMBL" id="PLB33575.1"/>
    </source>
</evidence>
<organism evidence="8 9">
    <name type="scientific">Aspergillus candidus</name>
    <dbReference type="NCBI Taxonomy" id="41067"/>
    <lineage>
        <taxon>Eukaryota</taxon>
        <taxon>Fungi</taxon>
        <taxon>Dikarya</taxon>
        <taxon>Ascomycota</taxon>
        <taxon>Pezizomycotina</taxon>
        <taxon>Eurotiomycetes</taxon>
        <taxon>Eurotiomycetidae</taxon>
        <taxon>Eurotiales</taxon>
        <taxon>Aspergillaceae</taxon>
        <taxon>Aspergillus</taxon>
        <taxon>Aspergillus subgen. Circumdati</taxon>
    </lineage>
</organism>
<dbReference type="InterPro" id="IPR000754">
    <property type="entry name" value="Ribosomal_uS9"/>
</dbReference>
<evidence type="ECO:0000256" key="1">
    <source>
        <dbReference type="ARBA" id="ARBA00005251"/>
    </source>
</evidence>
<dbReference type="SUPFAM" id="SSF54211">
    <property type="entry name" value="Ribosomal protein S5 domain 2-like"/>
    <property type="match status" value="1"/>
</dbReference>
<gene>
    <name evidence="8" type="ORF">BDW47DRAFT_113710</name>
</gene>
<dbReference type="InterPro" id="IPR014721">
    <property type="entry name" value="Ribsml_uS5_D2-typ_fold_subgr"/>
</dbReference>
<dbReference type="RefSeq" id="XP_024667587.1">
    <property type="nucleotide sequence ID" value="XM_024814482.1"/>
</dbReference>
<dbReference type="InterPro" id="IPR020574">
    <property type="entry name" value="Ribosomal_uS9_CS"/>
</dbReference>
<dbReference type="GO" id="GO:0006412">
    <property type="term" value="P:translation"/>
    <property type="evidence" value="ECO:0007669"/>
    <property type="project" value="InterPro"/>
</dbReference>
<dbReference type="Proteomes" id="UP000234585">
    <property type="component" value="Unassembled WGS sequence"/>
</dbReference>
<feature type="region of interest" description="Disordered" evidence="7">
    <location>
        <begin position="175"/>
        <end position="198"/>
    </location>
</feature>
<dbReference type="OrthoDB" id="10254627at2759"/>
<evidence type="ECO:0000256" key="5">
    <source>
        <dbReference type="ARBA" id="ARBA00042623"/>
    </source>
</evidence>
<dbReference type="GO" id="GO:0003723">
    <property type="term" value="F:RNA binding"/>
    <property type="evidence" value="ECO:0007669"/>
    <property type="project" value="TreeGrafter"/>
</dbReference>
<dbReference type="GeneID" id="36521642"/>
<reference evidence="8 9" key="1">
    <citation type="submission" date="2017-12" db="EMBL/GenBank/DDBJ databases">
        <authorList>
            <consortium name="DOE Joint Genome Institute"/>
            <person name="Haridas S."/>
            <person name="Kjaerbolling I."/>
            <person name="Vesth T.C."/>
            <person name="Frisvad J.C."/>
            <person name="Nybo J.L."/>
            <person name="Theobald S."/>
            <person name="Kuo A."/>
            <person name="Bowyer P."/>
            <person name="Matsuda Y."/>
            <person name="Mondo S."/>
            <person name="Lyhne E.K."/>
            <person name="Kogle M.E."/>
            <person name="Clum A."/>
            <person name="Lipzen A."/>
            <person name="Salamov A."/>
            <person name="Ngan C.Y."/>
            <person name="Daum C."/>
            <person name="Chiniquy J."/>
            <person name="Barry K."/>
            <person name="LaButti K."/>
            <person name="Simmons B.A."/>
            <person name="Magnuson J.K."/>
            <person name="Mortensen U.H."/>
            <person name="Larsen T.O."/>
            <person name="Grigoriev I.V."/>
            <person name="Baker S.E."/>
            <person name="Andersen M.R."/>
            <person name="Nordberg H.P."/>
            <person name="Cantor M.N."/>
            <person name="Hua S.X."/>
        </authorList>
    </citation>
    <scope>NUCLEOTIDE SEQUENCE [LARGE SCALE GENOMIC DNA]</scope>
    <source>
        <strain evidence="8 9">CBS 102.13</strain>
    </source>
</reference>
<dbReference type="PROSITE" id="PS00360">
    <property type="entry name" value="RIBOSOMAL_S9"/>
    <property type="match status" value="1"/>
</dbReference>
<comment type="similarity">
    <text evidence="1 6">Belongs to the universal ribosomal protein uS9 family.</text>
</comment>
<name>A0A2I2EYX4_ASPCN</name>
<evidence type="ECO:0000256" key="4">
    <source>
        <dbReference type="ARBA" id="ARBA00039318"/>
    </source>
</evidence>
<keyword evidence="2 6" id="KW-0689">Ribosomal protein</keyword>
<accession>A0A2I2EYX4</accession>
<evidence type="ECO:0000313" key="9">
    <source>
        <dbReference type="Proteomes" id="UP000234585"/>
    </source>
</evidence>
<dbReference type="NCBIfam" id="NF001099">
    <property type="entry name" value="PRK00132.1"/>
    <property type="match status" value="1"/>
</dbReference>
<dbReference type="Pfam" id="PF00380">
    <property type="entry name" value="Ribosomal_S9"/>
    <property type="match status" value="1"/>
</dbReference>
<evidence type="ECO:0000256" key="2">
    <source>
        <dbReference type="ARBA" id="ARBA00022980"/>
    </source>
</evidence>
<dbReference type="EMBL" id="KZ559202">
    <property type="protein sequence ID" value="PLB33575.1"/>
    <property type="molecule type" value="Genomic_DNA"/>
</dbReference>
<dbReference type="PANTHER" id="PTHR21569">
    <property type="entry name" value="RIBOSOMAL PROTEIN S9"/>
    <property type="match status" value="1"/>
</dbReference>
<dbReference type="InterPro" id="IPR023035">
    <property type="entry name" value="Ribosomal_uS9_bac/plastid"/>
</dbReference>
<dbReference type="InterPro" id="IPR020568">
    <property type="entry name" value="Ribosomal_Su5_D2-typ_SF"/>
</dbReference>
<dbReference type="GO" id="GO:0005763">
    <property type="term" value="C:mitochondrial small ribosomal subunit"/>
    <property type="evidence" value="ECO:0007669"/>
    <property type="project" value="TreeGrafter"/>
</dbReference>